<dbReference type="AlphaFoldDB" id="A0A1L1PI44"/>
<proteinExistence type="inferred from homology"/>
<dbReference type="InterPro" id="IPR052186">
    <property type="entry name" value="Hydantoin_racemase-like"/>
</dbReference>
<reference evidence="3" key="2">
    <citation type="submission" date="2014-11" db="EMBL/GenBank/DDBJ databases">
        <title>Draft genome sequence of Hydrogenophaga intermedia S1.</title>
        <authorList>
            <person name="Gan H.M."/>
            <person name="Chew T.H."/>
            <person name="Stolz A."/>
        </authorList>
    </citation>
    <scope>NUCLEOTIDE SEQUENCE [LARGE SCALE GENOMIC DNA]</scope>
    <source>
        <strain evidence="3">S1</strain>
    </source>
</reference>
<dbReference type="RefSeq" id="WP_009519528.1">
    <property type="nucleotide sequence ID" value="NZ_CCAE010000047.1"/>
</dbReference>
<organism evidence="2 3">
    <name type="scientific">Hydrogenophaga intermedia</name>
    <dbReference type="NCBI Taxonomy" id="65786"/>
    <lineage>
        <taxon>Bacteria</taxon>
        <taxon>Pseudomonadati</taxon>
        <taxon>Pseudomonadota</taxon>
        <taxon>Betaproteobacteria</taxon>
        <taxon>Burkholderiales</taxon>
        <taxon>Comamonadaceae</taxon>
        <taxon>Hydrogenophaga</taxon>
    </lineage>
</organism>
<dbReference type="PANTHER" id="PTHR28047">
    <property type="entry name" value="PROTEIN DCG1"/>
    <property type="match status" value="1"/>
</dbReference>
<dbReference type="PANTHER" id="PTHR28047:SF5">
    <property type="entry name" value="PROTEIN DCG1"/>
    <property type="match status" value="1"/>
</dbReference>
<dbReference type="Gene3D" id="3.40.50.12500">
    <property type="match status" value="1"/>
</dbReference>
<evidence type="ECO:0000256" key="1">
    <source>
        <dbReference type="ARBA" id="ARBA00038414"/>
    </source>
</evidence>
<sequence>MNILVINPNISQSVTDLIHSEARRAALPDTRITMATAPFGVAYIETPGEAAVGAYASLQLLAQQQAGHDAAVIAAFGDPGVAAAKELLDIPVVGLTESAVAAAFLLGGRFAIVGISQRIGAWYVQTVEQLGLSSRMTGYRGLKQGFASVGTVQHEARDVLREMCLSCVEQDGADSIILAGAPLAGLAREIADQVPVPLIDGVGSAIRMAEALGRAGYEPRRSGALSPPPAKAHQGLSGGLALLMGRQP</sequence>
<dbReference type="Proteomes" id="UP000028878">
    <property type="component" value="Unassembled WGS sequence"/>
</dbReference>
<dbReference type="Pfam" id="PF01177">
    <property type="entry name" value="Asp_Glu_race"/>
    <property type="match status" value="1"/>
</dbReference>
<name>A0A1L1PI44_HYDIT</name>
<protein>
    <submittedName>
        <fullName evidence="2">Asp glu hydantoin racemase</fullName>
    </submittedName>
</protein>
<evidence type="ECO:0000313" key="3">
    <source>
        <dbReference type="Proteomes" id="UP000028878"/>
    </source>
</evidence>
<evidence type="ECO:0000313" key="2">
    <source>
        <dbReference type="EMBL" id="CDN89588.1"/>
    </source>
</evidence>
<gene>
    <name evidence="2" type="ORF">BN948_04027</name>
</gene>
<reference evidence="3" key="1">
    <citation type="submission" date="2014-02" db="EMBL/GenBank/DDBJ databases">
        <authorList>
            <person name="Gan H."/>
        </authorList>
    </citation>
    <scope>NUCLEOTIDE SEQUENCE [LARGE SCALE GENOMIC DNA]</scope>
    <source>
        <strain evidence="3">S1</strain>
    </source>
</reference>
<accession>A0A1L1PI44</accession>
<dbReference type="InterPro" id="IPR015942">
    <property type="entry name" value="Asp/Glu/hydantoin_racemase"/>
</dbReference>
<dbReference type="EMBL" id="CCAE010000047">
    <property type="protein sequence ID" value="CDN89588.1"/>
    <property type="molecule type" value="Genomic_DNA"/>
</dbReference>
<keyword evidence="3" id="KW-1185">Reference proteome</keyword>
<dbReference type="InterPro" id="IPR053714">
    <property type="entry name" value="Iso_Racemase_Enz_sf"/>
</dbReference>
<dbReference type="GO" id="GO:0047661">
    <property type="term" value="F:amino-acid racemase activity"/>
    <property type="evidence" value="ECO:0007669"/>
    <property type="project" value="InterPro"/>
</dbReference>
<comment type="similarity">
    <text evidence="1">Belongs to the HyuE racemase family.</text>
</comment>